<protein>
    <recommendedName>
        <fullName evidence="4">Transcriptional regulator</fullName>
    </recommendedName>
</protein>
<name>A0ABZ1TFZ3_STRVG</name>
<evidence type="ECO:0000313" key="3">
    <source>
        <dbReference type="Proteomes" id="UP001432039"/>
    </source>
</evidence>
<accession>A0ABZ1TFZ3</accession>
<feature type="region of interest" description="Disordered" evidence="1">
    <location>
        <begin position="165"/>
        <end position="185"/>
    </location>
</feature>
<evidence type="ECO:0000256" key="1">
    <source>
        <dbReference type="SAM" id="MobiDB-lite"/>
    </source>
</evidence>
<proteinExistence type="predicted"/>
<keyword evidence="3" id="KW-1185">Reference proteome</keyword>
<evidence type="ECO:0000313" key="2">
    <source>
        <dbReference type="EMBL" id="WUQ14778.1"/>
    </source>
</evidence>
<dbReference type="Gene3D" id="1.10.260.40">
    <property type="entry name" value="lambda repressor-like DNA-binding domains"/>
    <property type="match status" value="1"/>
</dbReference>
<dbReference type="EMBL" id="CP108090">
    <property type="protein sequence ID" value="WUQ14778.1"/>
    <property type="molecule type" value="Genomic_DNA"/>
</dbReference>
<organism evidence="2 3">
    <name type="scientific">Streptomyces virginiae</name>
    <name type="common">Streptomyces cinnamonensis</name>
    <dbReference type="NCBI Taxonomy" id="1961"/>
    <lineage>
        <taxon>Bacteria</taxon>
        <taxon>Bacillati</taxon>
        <taxon>Actinomycetota</taxon>
        <taxon>Actinomycetes</taxon>
        <taxon>Kitasatosporales</taxon>
        <taxon>Streptomycetaceae</taxon>
        <taxon>Streptomyces</taxon>
    </lineage>
</organism>
<gene>
    <name evidence="2" type="ORF">OG517_27080</name>
</gene>
<evidence type="ECO:0008006" key="4">
    <source>
        <dbReference type="Google" id="ProtNLM"/>
    </source>
</evidence>
<dbReference type="RefSeq" id="WP_161293285.1">
    <property type="nucleotide sequence ID" value="NZ_CP108090.1"/>
</dbReference>
<reference evidence="2" key="1">
    <citation type="submission" date="2022-10" db="EMBL/GenBank/DDBJ databases">
        <title>The complete genomes of actinobacterial strains from the NBC collection.</title>
        <authorList>
            <person name="Joergensen T.S."/>
            <person name="Alvarez Arevalo M."/>
            <person name="Sterndorff E.B."/>
            <person name="Faurdal D."/>
            <person name="Vuksanovic O."/>
            <person name="Mourched A.-S."/>
            <person name="Charusanti P."/>
            <person name="Shaw S."/>
            <person name="Blin K."/>
            <person name="Weber T."/>
        </authorList>
    </citation>
    <scope>NUCLEOTIDE SEQUENCE</scope>
    <source>
        <strain evidence="2">NBC_00248</strain>
    </source>
</reference>
<sequence>MDAGPGGGREHPPSLPDRAHKISERLDGLILQEAARAGGKSPAYRELADRVNRIAGRSVISRDTIRNLHQATTQKGQSPNPTVETLDWLGLAFGIRCGATYFLDDAKAAVVDEQLLALDALANIRAAAGNAGVIGLAQRASGLSDNSLHMLAALADRLSALEAEAAGDGGGAPTGSPKKAAEKDR</sequence>
<dbReference type="Proteomes" id="UP001432039">
    <property type="component" value="Chromosome"/>
</dbReference>
<dbReference type="InterPro" id="IPR010982">
    <property type="entry name" value="Lambda_DNA-bd_dom_sf"/>
</dbReference>